<feature type="domain" description="MucBP" evidence="3">
    <location>
        <begin position="57"/>
        <end position="119"/>
    </location>
</feature>
<feature type="non-terminal residue" evidence="4">
    <location>
        <position position="1"/>
    </location>
</feature>
<dbReference type="Gene3D" id="3.10.20.320">
    <property type="entry name" value="Putative peptidoglycan bound protein (lpxtg motif)"/>
    <property type="match status" value="2"/>
</dbReference>
<evidence type="ECO:0000313" key="4">
    <source>
        <dbReference type="EMBL" id="RSU09026.1"/>
    </source>
</evidence>
<comment type="caution">
    <text evidence="4">The sequence shown here is derived from an EMBL/GenBank/DDBJ whole genome shotgun (WGS) entry which is preliminary data.</text>
</comment>
<evidence type="ECO:0000256" key="2">
    <source>
        <dbReference type="SAM" id="Phobius"/>
    </source>
</evidence>
<name>A0A430ALS8_9ENTE</name>
<evidence type="ECO:0000313" key="5">
    <source>
        <dbReference type="Proteomes" id="UP000287605"/>
    </source>
</evidence>
<accession>A0A430ALS8</accession>
<dbReference type="InterPro" id="IPR009459">
    <property type="entry name" value="MucBP_dom"/>
</dbReference>
<sequence>IRTGKVGDNYLSTKREYKDYELVEIPANARGQFIDGEIVVTYVYKKIETEPEIKWGKVIVKYVDESGKELAESEELTEKVGIVYETKAKAIDGYELVDTPVNATGTYTEEEIVVTYVYKKAATPIDKEEPKKDSKDKLTVSKKVLPKTGENTTSISIKIIGMILLFVGVSGVIIKKIRGKNISFKN</sequence>
<organism evidence="4 5">
    <name type="scientific">Vagococcus elongatus</name>
    <dbReference type="NCBI Taxonomy" id="180344"/>
    <lineage>
        <taxon>Bacteria</taxon>
        <taxon>Bacillati</taxon>
        <taxon>Bacillota</taxon>
        <taxon>Bacilli</taxon>
        <taxon>Lactobacillales</taxon>
        <taxon>Enterococcaceae</taxon>
        <taxon>Vagococcus</taxon>
    </lineage>
</organism>
<dbReference type="Proteomes" id="UP000287605">
    <property type="component" value="Unassembled WGS sequence"/>
</dbReference>
<evidence type="ECO:0000256" key="1">
    <source>
        <dbReference type="ARBA" id="ARBA00022737"/>
    </source>
</evidence>
<dbReference type="Pfam" id="PF06458">
    <property type="entry name" value="MucBP"/>
    <property type="match status" value="2"/>
</dbReference>
<keyword evidence="2" id="KW-0472">Membrane</keyword>
<protein>
    <recommendedName>
        <fullName evidence="3">MucBP domain-containing protein</fullName>
    </recommendedName>
</protein>
<dbReference type="EMBL" id="NGKA01000027">
    <property type="protein sequence ID" value="RSU09026.1"/>
    <property type="molecule type" value="Genomic_DNA"/>
</dbReference>
<dbReference type="NCBIfam" id="TIGR01167">
    <property type="entry name" value="LPXTG_anchor"/>
    <property type="match status" value="1"/>
</dbReference>
<dbReference type="RefSeq" id="WP_126810062.1">
    <property type="nucleotide sequence ID" value="NZ_NGKA01000027.1"/>
</dbReference>
<reference evidence="4 5" key="1">
    <citation type="submission" date="2017-05" db="EMBL/GenBank/DDBJ databases">
        <title>Vagococcus spp. assemblies.</title>
        <authorList>
            <person name="Gulvik C.A."/>
        </authorList>
    </citation>
    <scope>NUCLEOTIDE SEQUENCE [LARGE SCALE GENOMIC DNA]</scope>
    <source>
        <strain evidence="4 5">CCUG 51432</strain>
    </source>
</reference>
<feature type="transmembrane region" description="Helical" evidence="2">
    <location>
        <begin position="155"/>
        <end position="174"/>
    </location>
</feature>
<evidence type="ECO:0000259" key="3">
    <source>
        <dbReference type="Pfam" id="PF06458"/>
    </source>
</evidence>
<keyword evidence="5" id="KW-1185">Reference proteome</keyword>
<keyword evidence="2" id="KW-1133">Transmembrane helix</keyword>
<dbReference type="OrthoDB" id="2195285at2"/>
<proteinExistence type="predicted"/>
<dbReference type="AlphaFoldDB" id="A0A430ALS8"/>
<gene>
    <name evidence="4" type="ORF">CBF29_12510</name>
</gene>
<feature type="domain" description="MucBP" evidence="3">
    <location>
        <begin position="3"/>
        <end position="45"/>
    </location>
</feature>
<keyword evidence="1" id="KW-0677">Repeat</keyword>
<keyword evidence="2" id="KW-0812">Transmembrane</keyword>